<dbReference type="InterPro" id="IPR055178">
    <property type="entry name" value="RsdA/BaiN/AoA(So)-like_dom"/>
</dbReference>
<reference evidence="6 7" key="1">
    <citation type="submission" date="2018-08" db="EMBL/GenBank/DDBJ databases">
        <title>Recombination of ecologically and evolutionarily significant loci maintains genetic cohesion in the Pseudomonas syringae species complex.</title>
        <authorList>
            <person name="Dillon M."/>
            <person name="Thakur S."/>
            <person name="Almeida R.N.D."/>
            <person name="Weir B.S."/>
            <person name="Guttman D.S."/>
        </authorList>
    </citation>
    <scope>NUCLEOTIDE SEQUENCE [LARGE SCALE GENOMIC DNA]</scope>
    <source>
        <strain evidence="6 7">ICMP 5019</strain>
    </source>
</reference>
<keyword evidence="3" id="KW-0274">FAD</keyword>
<dbReference type="PANTHER" id="PTHR42887">
    <property type="entry name" value="OS12G0638800 PROTEIN"/>
    <property type="match status" value="1"/>
</dbReference>
<evidence type="ECO:0000313" key="6">
    <source>
        <dbReference type="EMBL" id="RMR93746.1"/>
    </source>
</evidence>
<sequence>MTDFASSAARSVAIIGGGPAGLMAAEVLSQAGIKVDLYDGMPSVGRKFLLAGVGGMNITHSEPYTAFLARYTERSPMIAPMLRDFGADALCRWIHELGIETFVGSSGRVFPTDMKAAPLLRAWLKRLRDAGVAIHTRHRWLGWNADGSLRIDSVGGELALKPAATLLALGGASWARLGSDGAWLPWLQAKQVDVAPLQAANCGFEVSAWSDLLRSKFAGAPLKNIAMGLTSLTPRLGECVLTETGVEGSLVYALSAQIREQINLHGSATVQIDLLPGKKLADIQKALNKPRGSRSMAKHLHSQLGLDGVKAALLRELAPREAFADPLMLSEAIKALPLPLLKPRPLDEAISTAGGVTFEAMDERLMLRQLPGVFCAGEMLDWEAPTGGYLLTACFASGRAAGLGMVEWLRSR</sequence>
<dbReference type="AlphaFoldDB" id="A0AB37QI72"/>
<feature type="domain" description="RsdA/BaiN/AoA(So)-like Rossmann fold-like" evidence="4">
    <location>
        <begin position="11"/>
        <end position="402"/>
    </location>
</feature>
<evidence type="ECO:0008006" key="8">
    <source>
        <dbReference type="Google" id="ProtNLM"/>
    </source>
</evidence>
<dbReference type="Pfam" id="PF22780">
    <property type="entry name" value="HI0933_like_1st"/>
    <property type="match status" value="1"/>
</dbReference>
<dbReference type="NCBIfam" id="TIGR00275">
    <property type="entry name" value="aminoacetone oxidase family FAD-binding enzyme"/>
    <property type="match status" value="1"/>
</dbReference>
<feature type="domain" description="RsdA/BaiN/AoA(So)-like insert" evidence="5">
    <location>
        <begin position="198"/>
        <end position="351"/>
    </location>
</feature>
<accession>A0AB37QI72</accession>
<dbReference type="Gene3D" id="2.40.30.10">
    <property type="entry name" value="Translation factors"/>
    <property type="match status" value="1"/>
</dbReference>
<dbReference type="RefSeq" id="WP_032618807.1">
    <property type="nucleotide sequence ID" value="NZ_RBSH01000340.1"/>
</dbReference>
<evidence type="ECO:0000259" key="4">
    <source>
        <dbReference type="Pfam" id="PF03486"/>
    </source>
</evidence>
<organism evidence="6 7">
    <name type="scientific">Pseudomonas coronafaciens pv. garcae</name>
    <dbReference type="NCBI Taxonomy" id="251653"/>
    <lineage>
        <taxon>Bacteria</taxon>
        <taxon>Pseudomonadati</taxon>
        <taxon>Pseudomonadota</taxon>
        <taxon>Gammaproteobacteria</taxon>
        <taxon>Pseudomonadales</taxon>
        <taxon>Pseudomonadaceae</taxon>
        <taxon>Pseudomonas</taxon>
        <taxon>Pseudomonas coronafaciens</taxon>
    </lineage>
</organism>
<gene>
    <name evidence="6" type="ORF">ALP74_03434</name>
</gene>
<dbReference type="EMBL" id="RBSH01000340">
    <property type="protein sequence ID" value="RMR93746.1"/>
    <property type="molecule type" value="Genomic_DNA"/>
</dbReference>
<evidence type="ECO:0000259" key="5">
    <source>
        <dbReference type="Pfam" id="PF22780"/>
    </source>
</evidence>
<dbReference type="PANTHER" id="PTHR42887:SF1">
    <property type="entry name" value="BLR3961 PROTEIN"/>
    <property type="match status" value="1"/>
</dbReference>
<evidence type="ECO:0000256" key="3">
    <source>
        <dbReference type="ARBA" id="ARBA00022827"/>
    </source>
</evidence>
<comment type="cofactor">
    <cofactor evidence="1">
        <name>FAD</name>
        <dbReference type="ChEBI" id="CHEBI:57692"/>
    </cofactor>
</comment>
<dbReference type="PRINTS" id="PR00419">
    <property type="entry name" value="ADXRDTASE"/>
</dbReference>
<dbReference type="SUPFAM" id="SSF160996">
    <property type="entry name" value="HI0933 insert domain-like"/>
    <property type="match status" value="1"/>
</dbReference>
<dbReference type="InterPro" id="IPR036188">
    <property type="entry name" value="FAD/NAD-bd_sf"/>
</dbReference>
<comment type="caution">
    <text evidence="6">The sequence shown here is derived from an EMBL/GenBank/DDBJ whole genome shotgun (WGS) entry which is preliminary data.</text>
</comment>
<dbReference type="InterPro" id="IPR022460">
    <property type="entry name" value="Flavoprotein_PP4765"/>
</dbReference>
<dbReference type="NCBIfam" id="TIGR03862">
    <property type="entry name" value="flavo_PP4765"/>
    <property type="match status" value="1"/>
</dbReference>
<keyword evidence="2" id="KW-0285">Flavoprotein</keyword>
<evidence type="ECO:0000256" key="2">
    <source>
        <dbReference type="ARBA" id="ARBA00022630"/>
    </source>
</evidence>
<dbReference type="Gene3D" id="3.50.50.60">
    <property type="entry name" value="FAD/NAD(P)-binding domain"/>
    <property type="match status" value="1"/>
</dbReference>
<evidence type="ECO:0000256" key="1">
    <source>
        <dbReference type="ARBA" id="ARBA00001974"/>
    </source>
</evidence>
<dbReference type="Proteomes" id="UP000272613">
    <property type="component" value="Unassembled WGS sequence"/>
</dbReference>
<evidence type="ECO:0000313" key="7">
    <source>
        <dbReference type="Proteomes" id="UP000272613"/>
    </source>
</evidence>
<dbReference type="InterPro" id="IPR004792">
    <property type="entry name" value="BaiN-like"/>
</dbReference>
<protein>
    <recommendedName>
        <fullName evidence="8">Pyridine nucleotide-disulfide oxidoreductase domain-containing protein</fullName>
    </recommendedName>
</protein>
<dbReference type="InterPro" id="IPR023166">
    <property type="entry name" value="BaiN-like_dom_sf"/>
</dbReference>
<name>A0AB37QI72_9PSED</name>
<proteinExistence type="predicted"/>
<dbReference type="InterPro" id="IPR057661">
    <property type="entry name" value="RsdA/BaiN/AoA(So)_Rossmann"/>
</dbReference>
<dbReference type="SUPFAM" id="SSF51905">
    <property type="entry name" value="FAD/NAD(P)-binding domain"/>
    <property type="match status" value="1"/>
</dbReference>
<dbReference type="Pfam" id="PF03486">
    <property type="entry name" value="HI0933_like"/>
    <property type="match status" value="1"/>
</dbReference>
<dbReference type="Gene3D" id="1.10.8.260">
    <property type="entry name" value="HI0933 insert domain-like"/>
    <property type="match status" value="1"/>
</dbReference>